<keyword evidence="1" id="KW-0472">Membrane</keyword>
<feature type="chain" id="PRO_5022122711" evidence="2">
    <location>
        <begin position="19"/>
        <end position="101"/>
    </location>
</feature>
<reference evidence="3 4" key="1">
    <citation type="submission" date="2017-05" db="EMBL/GenBank/DDBJ databases">
        <authorList>
            <person name="Varghese N."/>
            <person name="Submissions S."/>
        </authorList>
    </citation>
    <scope>NUCLEOTIDE SEQUENCE [LARGE SCALE GENOMIC DNA]</scope>
    <source>
        <strain evidence="3 4">DSM 19036</strain>
    </source>
</reference>
<feature type="transmembrane region" description="Helical" evidence="1">
    <location>
        <begin position="28"/>
        <end position="51"/>
    </location>
</feature>
<dbReference type="AlphaFoldDB" id="A0A521F9M1"/>
<evidence type="ECO:0000256" key="2">
    <source>
        <dbReference type="SAM" id="SignalP"/>
    </source>
</evidence>
<sequence length="101" mass="11721">MKRKFTLVALLLPTATFAQSSTSSKLFYSLMGFGIVILVFLVLREVVMWYWKVNTIIDNQVKLIRTQQETNNLLTEQITLMKGYYQPDSINSPERTPTKEE</sequence>
<evidence type="ECO:0000313" key="3">
    <source>
        <dbReference type="EMBL" id="SMO92311.1"/>
    </source>
</evidence>
<dbReference type="EMBL" id="FXTN01000010">
    <property type="protein sequence ID" value="SMO92311.1"/>
    <property type="molecule type" value="Genomic_DNA"/>
</dbReference>
<organism evidence="3 4">
    <name type="scientific">Pedobacter westerhofensis</name>
    <dbReference type="NCBI Taxonomy" id="425512"/>
    <lineage>
        <taxon>Bacteria</taxon>
        <taxon>Pseudomonadati</taxon>
        <taxon>Bacteroidota</taxon>
        <taxon>Sphingobacteriia</taxon>
        <taxon>Sphingobacteriales</taxon>
        <taxon>Sphingobacteriaceae</taxon>
        <taxon>Pedobacter</taxon>
    </lineage>
</organism>
<keyword evidence="1" id="KW-1133">Transmembrane helix</keyword>
<proteinExistence type="predicted"/>
<name>A0A521F9M1_9SPHI</name>
<keyword evidence="1" id="KW-0812">Transmembrane</keyword>
<feature type="signal peptide" evidence="2">
    <location>
        <begin position="1"/>
        <end position="18"/>
    </location>
</feature>
<keyword evidence="4" id="KW-1185">Reference proteome</keyword>
<evidence type="ECO:0000313" key="4">
    <source>
        <dbReference type="Proteomes" id="UP000320300"/>
    </source>
</evidence>
<keyword evidence="2" id="KW-0732">Signal</keyword>
<evidence type="ECO:0000256" key="1">
    <source>
        <dbReference type="SAM" id="Phobius"/>
    </source>
</evidence>
<accession>A0A521F9M1</accession>
<dbReference type="OrthoDB" id="773251at2"/>
<gene>
    <name evidence="3" type="ORF">SAMN06265348_110276</name>
</gene>
<dbReference type="Proteomes" id="UP000320300">
    <property type="component" value="Unassembled WGS sequence"/>
</dbReference>
<protein>
    <submittedName>
        <fullName evidence="3">Uncharacterized protein</fullName>
    </submittedName>
</protein>